<proteinExistence type="predicted"/>
<dbReference type="OrthoDB" id="9808609at2"/>
<dbReference type="eggNOG" id="COG0488">
    <property type="taxonomic scope" value="Bacteria"/>
</dbReference>
<dbReference type="GO" id="GO:0016887">
    <property type="term" value="F:ATP hydrolysis activity"/>
    <property type="evidence" value="ECO:0007669"/>
    <property type="project" value="InterPro"/>
</dbReference>
<feature type="compositionally biased region" description="Basic and acidic residues" evidence="4">
    <location>
        <begin position="257"/>
        <end position="277"/>
    </location>
</feature>
<keyword evidence="6" id="KW-0378">Hydrolase</keyword>
<dbReference type="GeneID" id="78382205"/>
<dbReference type="PANTHER" id="PTHR19211">
    <property type="entry name" value="ATP-BINDING TRANSPORT PROTEIN-RELATED"/>
    <property type="match status" value="1"/>
</dbReference>
<dbReference type="Pfam" id="PF00005">
    <property type="entry name" value="ABC_tran"/>
    <property type="match status" value="2"/>
</dbReference>
<dbReference type="SMART" id="SM00382">
    <property type="entry name" value="AAA"/>
    <property type="match status" value="2"/>
</dbReference>
<accession>A0A085G0N5</accession>
<comment type="caution">
    <text evidence="6">The sequence shown here is derived from an EMBL/GenBank/DDBJ whole genome shotgun (WGS) entry which is preliminary data.</text>
</comment>
<dbReference type="InterPro" id="IPR050611">
    <property type="entry name" value="ABCF"/>
</dbReference>
<evidence type="ECO:0000313" key="7">
    <source>
        <dbReference type="Proteomes" id="UP000028640"/>
    </source>
</evidence>
<dbReference type="EC" id="3.6.1.3" evidence="6"/>
<name>A0A085G0N5_EWIA3</name>
<dbReference type="SUPFAM" id="SSF52540">
    <property type="entry name" value="P-loop containing nucleoside triphosphate hydrolases"/>
    <property type="match status" value="2"/>
</dbReference>
<dbReference type="EC" id="3.6.1.15" evidence="6"/>
<keyword evidence="2" id="KW-0547">Nucleotide-binding</keyword>
<feature type="region of interest" description="Disordered" evidence="4">
    <location>
        <begin position="257"/>
        <end position="278"/>
    </location>
</feature>
<sequence>MTNPILTLDRVSLVLPNGTPLFTDLTEQFDGRHTGLVGRNGVGKSLLAQLLAGLLAPSSGQCNSAGKVRYLAQHLTPEKYPHVAALAGVASTLAALQRIEAGSVSPSDFEQVGDDWDIRQRLQTQLEDAGLGYLTPESPVSQLSGGEAMRVALIGATLSDADFLILDEPTNHLDGPSRRALMQQLQNWTGGLVVISHDRALLQQMARIVELSSLGLRSYGGNYAFYQQAKAQETAAAAQKLERLKVERKREELALRDQREKLEKRQSRGDRRGKEANQAKILLGRQKGRSEASAGKLHKQQLEARVQLSQQVQEAAKHLETAAHIAMHSGSLTTATAQKVAALTEVTLPFVTPPFDQITLAISGGQRIGVVGPNGCGKSTLLKVLSGVLPTVSGLREAWANMAYLDQQLSSLNPHQTILEQLLEVNSIAGKSQLRMQLAQLGLDASRVLLPCAQLSGGEQLKAALAKVIYADPPADCLLLDEPSNHLDLPSLAALEALLNQYQGTLLVVSHDEAFLAQLGLTHWLVAGEKGWELHHHRNSV</sequence>
<dbReference type="InterPro" id="IPR017871">
    <property type="entry name" value="ABC_transporter-like_CS"/>
</dbReference>
<evidence type="ECO:0000256" key="2">
    <source>
        <dbReference type="ARBA" id="ARBA00022741"/>
    </source>
</evidence>
<protein>
    <submittedName>
        <fullName evidence="6">ATP-binding component of an ABC superfamily transporter</fullName>
        <ecNumber evidence="6">3.6.1.15</ecNumber>
        <ecNumber evidence="6">3.6.1.3</ecNumber>
    </submittedName>
</protein>
<dbReference type="PANTHER" id="PTHR19211:SF6">
    <property type="entry name" value="BLL7188 PROTEIN"/>
    <property type="match status" value="1"/>
</dbReference>
<dbReference type="RefSeq" id="WP_034796180.1">
    <property type="nucleotide sequence ID" value="NZ_JMPJ01000076.1"/>
</dbReference>
<gene>
    <name evidence="6" type="ORF">GEAM_4406</name>
</gene>
<evidence type="ECO:0000256" key="4">
    <source>
        <dbReference type="SAM" id="MobiDB-lite"/>
    </source>
</evidence>
<dbReference type="CDD" id="cd03221">
    <property type="entry name" value="ABCF_EF-3"/>
    <property type="match status" value="1"/>
</dbReference>
<evidence type="ECO:0000256" key="1">
    <source>
        <dbReference type="ARBA" id="ARBA00022737"/>
    </source>
</evidence>
<dbReference type="GO" id="GO:0005524">
    <property type="term" value="F:ATP binding"/>
    <property type="evidence" value="ECO:0007669"/>
    <property type="project" value="UniProtKB-KW"/>
</dbReference>
<dbReference type="InterPro" id="IPR027417">
    <property type="entry name" value="P-loop_NTPase"/>
</dbReference>
<keyword evidence="3 6" id="KW-0067">ATP-binding</keyword>
<organism evidence="6 7">
    <name type="scientific">Ewingella americana (strain ATCC 33852 / DSM 4580 / CCUG 14506 / JCM 5911 / LMG 7869 / NCTC 12157 / CDC 1468-78)</name>
    <dbReference type="NCBI Taxonomy" id="910964"/>
    <lineage>
        <taxon>Bacteria</taxon>
        <taxon>Pseudomonadati</taxon>
        <taxon>Pseudomonadota</taxon>
        <taxon>Gammaproteobacteria</taxon>
        <taxon>Enterobacterales</taxon>
        <taxon>Yersiniaceae</taxon>
        <taxon>Ewingella</taxon>
    </lineage>
</organism>
<dbReference type="FunFam" id="3.40.50.300:FF:001320">
    <property type="entry name" value="Heme ABC transporter ATP-binding protein"/>
    <property type="match status" value="1"/>
</dbReference>
<keyword evidence="7" id="KW-1185">Reference proteome</keyword>
<dbReference type="InterPro" id="IPR003593">
    <property type="entry name" value="AAA+_ATPase"/>
</dbReference>
<dbReference type="PROSITE" id="PS00211">
    <property type="entry name" value="ABC_TRANSPORTER_1"/>
    <property type="match status" value="1"/>
</dbReference>
<dbReference type="PROSITE" id="PS50893">
    <property type="entry name" value="ABC_TRANSPORTER_2"/>
    <property type="match status" value="2"/>
</dbReference>
<evidence type="ECO:0000256" key="3">
    <source>
        <dbReference type="ARBA" id="ARBA00022840"/>
    </source>
</evidence>
<dbReference type="Proteomes" id="UP000028640">
    <property type="component" value="Unassembled WGS sequence"/>
</dbReference>
<keyword evidence="1" id="KW-0677">Repeat</keyword>
<dbReference type="Gene3D" id="3.40.50.300">
    <property type="entry name" value="P-loop containing nucleotide triphosphate hydrolases"/>
    <property type="match status" value="2"/>
</dbReference>
<dbReference type="InterPro" id="IPR003439">
    <property type="entry name" value="ABC_transporter-like_ATP-bd"/>
</dbReference>
<dbReference type="STRING" id="910964.GEAM_4406"/>
<evidence type="ECO:0000313" key="6">
    <source>
        <dbReference type="EMBL" id="KFC77280.1"/>
    </source>
</evidence>
<dbReference type="EMBL" id="JMPJ01000076">
    <property type="protein sequence ID" value="KFC77280.1"/>
    <property type="molecule type" value="Genomic_DNA"/>
</dbReference>
<dbReference type="AlphaFoldDB" id="A0A085G0N5"/>
<reference evidence="6 7" key="1">
    <citation type="submission" date="2014-05" db="EMBL/GenBank/DDBJ databases">
        <title>ATOL: Assembling a taxonomically balanced genome-scale reconstruction of the evolutionary history of the Enterobacteriaceae.</title>
        <authorList>
            <person name="Plunkett G.III."/>
            <person name="Neeno-Eckwall E.C."/>
            <person name="Glasner J.D."/>
            <person name="Perna N.T."/>
        </authorList>
    </citation>
    <scope>NUCLEOTIDE SEQUENCE [LARGE SCALE GENOMIC DNA]</scope>
    <source>
        <strain evidence="6 7">ATCC 33852</strain>
    </source>
</reference>
<feature type="domain" description="ABC transporter" evidence="5">
    <location>
        <begin position="6"/>
        <end position="238"/>
    </location>
</feature>
<evidence type="ECO:0000259" key="5">
    <source>
        <dbReference type="PROSITE" id="PS50893"/>
    </source>
</evidence>
<feature type="domain" description="ABC transporter" evidence="5">
    <location>
        <begin position="338"/>
        <end position="538"/>
    </location>
</feature>